<accession>A0AA40G1S9</accession>
<feature type="region of interest" description="Disordered" evidence="1">
    <location>
        <begin position="70"/>
        <end position="107"/>
    </location>
</feature>
<dbReference type="EMBL" id="JAHYIQ010000009">
    <property type="protein sequence ID" value="KAK1129172.1"/>
    <property type="molecule type" value="Genomic_DNA"/>
</dbReference>
<evidence type="ECO:0000256" key="1">
    <source>
        <dbReference type="SAM" id="MobiDB-lite"/>
    </source>
</evidence>
<proteinExistence type="predicted"/>
<reference evidence="2" key="1">
    <citation type="submission" date="2021-10" db="EMBL/GenBank/DDBJ databases">
        <title>Melipona bicolor Genome sequencing and assembly.</title>
        <authorList>
            <person name="Araujo N.S."/>
            <person name="Arias M.C."/>
        </authorList>
    </citation>
    <scope>NUCLEOTIDE SEQUENCE</scope>
    <source>
        <strain evidence="2">USP_2M_L1-L4_2017</strain>
        <tissue evidence="2">Whole body</tissue>
    </source>
</reference>
<comment type="caution">
    <text evidence="2">The sequence shown here is derived from an EMBL/GenBank/DDBJ whole genome shotgun (WGS) entry which is preliminary data.</text>
</comment>
<keyword evidence="3" id="KW-1185">Reference proteome</keyword>
<sequence length="107" mass="12044">MSLFVVARNGQREAGGRVDRRPKSADSGRRQQDVPESKECSRCNAPPNELALFCGACMCMLHAAAASAASTAYRQQQQQQQHQQQQQRQQQQQHQQQRSCLRPTHVA</sequence>
<dbReference type="AlphaFoldDB" id="A0AA40G1S9"/>
<protein>
    <submittedName>
        <fullName evidence="2">Uncharacterized protein</fullName>
    </submittedName>
</protein>
<dbReference type="Proteomes" id="UP001177670">
    <property type="component" value="Unassembled WGS sequence"/>
</dbReference>
<feature type="compositionally biased region" description="Low complexity" evidence="1">
    <location>
        <begin position="70"/>
        <end position="98"/>
    </location>
</feature>
<feature type="compositionally biased region" description="Basic and acidic residues" evidence="1">
    <location>
        <begin position="10"/>
        <end position="41"/>
    </location>
</feature>
<evidence type="ECO:0000313" key="3">
    <source>
        <dbReference type="Proteomes" id="UP001177670"/>
    </source>
</evidence>
<feature type="region of interest" description="Disordered" evidence="1">
    <location>
        <begin position="1"/>
        <end position="42"/>
    </location>
</feature>
<name>A0AA40G1S9_9HYME</name>
<evidence type="ECO:0000313" key="2">
    <source>
        <dbReference type="EMBL" id="KAK1129172.1"/>
    </source>
</evidence>
<organism evidence="2 3">
    <name type="scientific">Melipona bicolor</name>
    <dbReference type="NCBI Taxonomy" id="60889"/>
    <lineage>
        <taxon>Eukaryota</taxon>
        <taxon>Metazoa</taxon>
        <taxon>Ecdysozoa</taxon>
        <taxon>Arthropoda</taxon>
        <taxon>Hexapoda</taxon>
        <taxon>Insecta</taxon>
        <taxon>Pterygota</taxon>
        <taxon>Neoptera</taxon>
        <taxon>Endopterygota</taxon>
        <taxon>Hymenoptera</taxon>
        <taxon>Apocrita</taxon>
        <taxon>Aculeata</taxon>
        <taxon>Apoidea</taxon>
        <taxon>Anthophila</taxon>
        <taxon>Apidae</taxon>
        <taxon>Melipona</taxon>
    </lineage>
</organism>
<gene>
    <name evidence="2" type="ORF">K0M31_020302</name>
</gene>